<evidence type="ECO:0000313" key="4">
    <source>
        <dbReference type="Proteomes" id="UP001157109"/>
    </source>
</evidence>
<evidence type="ECO:0000256" key="2">
    <source>
        <dbReference type="SAM" id="Phobius"/>
    </source>
</evidence>
<feature type="transmembrane region" description="Helical" evidence="2">
    <location>
        <begin position="73"/>
        <end position="94"/>
    </location>
</feature>
<organism evidence="3 4">
    <name type="scientific">Arsenicicoccus piscis</name>
    <dbReference type="NCBI Taxonomy" id="673954"/>
    <lineage>
        <taxon>Bacteria</taxon>
        <taxon>Bacillati</taxon>
        <taxon>Actinomycetota</taxon>
        <taxon>Actinomycetes</taxon>
        <taxon>Micrococcales</taxon>
        <taxon>Intrasporangiaceae</taxon>
        <taxon>Arsenicicoccus</taxon>
    </lineage>
</organism>
<dbReference type="RefSeq" id="WP_241444583.1">
    <property type="nucleotide sequence ID" value="NZ_BSUJ01000001.1"/>
</dbReference>
<reference evidence="4" key="1">
    <citation type="journal article" date="2019" name="Int. J. Syst. Evol. Microbiol.">
        <title>The Global Catalogue of Microorganisms (GCM) 10K type strain sequencing project: providing services to taxonomists for standard genome sequencing and annotation.</title>
        <authorList>
            <consortium name="The Broad Institute Genomics Platform"/>
            <consortium name="The Broad Institute Genome Sequencing Center for Infectious Disease"/>
            <person name="Wu L."/>
            <person name="Ma J."/>
        </authorList>
    </citation>
    <scope>NUCLEOTIDE SEQUENCE [LARGE SCALE GENOMIC DNA]</scope>
    <source>
        <strain evidence="4">NBRC 105830</strain>
    </source>
</reference>
<feature type="transmembrane region" description="Helical" evidence="2">
    <location>
        <begin position="167"/>
        <end position="186"/>
    </location>
</feature>
<keyword evidence="2" id="KW-0472">Membrane</keyword>
<comment type="caution">
    <text evidence="3">The sequence shown here is derived from an EMBL/GenBank/DDBJ whole genome shotgun (WGS) entry which is preliminary data.</text>
</comment>
<feature type="region of interest" description="Disordered" evidence="1">
    <location>
        <begin position="262"/>
        <end position="288"/>
    </location>
</feature>
<feature type="transmembrane region" description="Helical" evidence="2">
    <location>
        <begin position="44"/>
        <end position="61"/>
    </location>
</feature>
<feature type="transmembrane region" description="Helical" evidence="2">
    <location>
        <begin position="136"/>
        <end position="155"/>
    </location>
</feature>
<feature type="compositionally biased region" description="Low complexity" evidence="1">
    <location>
        <begin position="263"/>
        <end position="288"/>
    </location>
</feature>
<feature type="transmembrane region" description="Helical" evidence="2">
    <location>
        <begin position="198"/>
        <end position="220"/>
    </location>
</feature>
<feature type="transmembrane region" description="Helical" evidence="2">
    <location>
        <begin position="226"/>
        <end position="244"/>
    </location>
</feature>
<gene>
    <name evidence="3" type="ORF">GCM10025862_19430</name>
</gene>
<dbReference type="EMBL" id="BSUJ01000001">
    <property type="protein sequence ID" value="GMA19922.1"/>
    <property type="molecule type" value="Genomic_DNA"/>
</dbReference>
<accession>A0ABQ6HPK1</accession>
<keyword evidence="2" id="KW-1133">Transmembrane helix</keyword>
<feature type="transmembrane region" description="Helical" evidence="2">
    <location>
        <begin position="100"/>
        <end position="124"/>
    </location>
</feature>
<dbReference type="Pfam" id="PF12822">
    <property type="entry name" value="ECF_trnsprt"/>
    <property type="match status" value="1"/>
</dbReference>
<evidence type="ECO:0000313" key="3">
    <source>
        <dbReference type="EMBL" id="GMA19922.1"/>
    </source>
</evidence>
<keyword evidence="2" id="KW-0812">Transmembrane</keyword>
<dbReference type="Proteomes" id="UP001157109">
    <property type="component" value="Unassembled WGS sequence"/>
</dbReference>
<sequence length="288" mass="29626">MTSRPRLRPSTILALALVTLVGVAAFTWPFFVTSPGVLEHQTDAPWLFALLVGLLALVVLAEMTAEGLDAKTIAVVGVVAAAGGALRVLSAGTAGLEPMFFLLVLAGRVLGPATGFVTGALAMLTGAFLTGIGPWLPFQMLCAGWVCLGAGLLPVPRDGWGERLALAGYGLVAGLAYGLVMNLWFWPFLSTSSAPEGAGFVPGGTLATNLAHYAVFYVITSLAWDLPRGILTAVLVLVAGRPVLGTLRRAVRKASFDAPVTFSPDPSAASPSAAPATTAATVTTQEEP</sequence>
<keyword evidence="4" id="KW-1185">Reference proteome</keyword>
<dbReference type="Gene3D" id="1.10.1760.20">
    <property type="match status" value="1"/>
</dbReference>
<feature type="transmembrane region" description="Helical" evidence="2">
    <location>
        <begin position="12"/>
        <end position="32"/>
    </location>
</feature>
<dbReference type="InterPro" id="IPR017196">
    <property type="entry name" value="ECF_substrate-spec_UCP037395"/>
</dbReference>
<protein>
    <submittedName>
        <fullName evidence="3">ABC transporter permease</fullName>
    </submittedName>
</protein>
<dbReference type="PIRSF" id="PIRSF037395">
    <property type="entry name" value="UCP037395_ABCper"/>
    <property type="match status" value="1"/>
</dbReference>
<name>A0ABQ6HPK1_9MICO</name>
<dbReference type="InterPro" id="IPR024529">
    <property type="entry name" value="ECF_trnsprt_substrate-spec"/>
</dbReference>
<proteinExistence type="predicted"/>
<evidence type="ECO:0000256" key="1">
    <source>
        <dbReference type="SAM" id="MobiDB-lite"/>
    </source>
</evidence>